<dbReference type="AlphaFoldDB" id="A0A8B7NI61"/>
<name>A0A8B7NI61_HYAAZ</name>
<keyword evidence="7" id="KW-1185">Reference proteome</keyword>
<keyword evidence="5" id="KW-0496">Mitochondrion</keyword>
<dbReference type="PANTHER" id="PTHR11695:SF294">
    <property type="entry name" value="RETICULON-4-INTERACTING PROTEIN 1, MITOCHONDRIAL"/>
    <property type="match status" value="1"/>
</dbReference>
<dbReference type="Gene3D" id="3.90.180.10">
    <property type="entry name" value="Medium-chain alcohol dehydrogenases, catalytic domain"/>
    <property type="match status" value="1"/>
</dbReference>
<dbReference type="OMA" id="PVVPGWD"/>
<dbReference type="InterPro" id="IPR036291">
    <property type="entry name" value="NAD(P)-bd_dom_sf"/>
</dbReference>
<gene>
    <name evidence="8" type="primary">LOC108670365</name>
</gene>
<dbReference type="Pfam" id="PF13602">
    <property type="entry name" value="ADH_zinc_N_2"/>
    <property type="match status" value="1"/>
</dbReference>
<keyword evidence="3" id="KW-0809">Transit peptide</keyword>
<dbReference type="GO" id="GO:0005739">
    <property type="term" value="C:mitochondrion"/>
    <property type="evidence" value="ECO:0007669"/>
    <property type="project" value="UniProtKB-SubCell"/>
</dbReference>
<dbReference type="Gene3D" id="3.40.50.720">
    <property type="entry name" value="NAD(P)-binding Rossmann-like Domain"/>
    <property type="match status" value="1"/>
</dbReference>
<dbReference type="KEGG" id="hazt:108670365"/>
<keyword evidence="4" id="KW-0560">Oxidoreductase</keyword>
<dbReference type="OrthoDB" id="48317at2759"/>
<dbReference type="FunFam" id="3.40.50.720:FF:000147">
    <property type="entry name" value="Reticulon-4-interacting protein 1 homolog, mitochondrial"/>
    <property type="match status" value="1"/>
</dbReference>
<evidence type="ECO:0000259" key="6">
    <source>
        <dbReference type="SMART" id="SM00829"/>
    </source>
</evidence>
<dbReference type="GO" id="GO:0016491">
    <property type="term" value="F:oxidoreductase activity"/>
    <property type="evidence" value="ECO:0007669"/>
    <property type="project" value="UniProtKB-KW"/>
</dbReference>
<evidence type="ECO:0000313" key="7">
    <source>
        <dbReference type="Proteomes" id="UP000694843"/>
    </source>
</evidence>
<organism evidence="7 8">
    <name type="scientific">Hyalella azteca</name>
    <name type="common">Amphipod</name>
    <dbReference type="NCBI Taxonomy" id="294128"/>
    <lineage>
        <taxon>Eukaryota</taxon>
        <taxon>Metazoa</taxon>
        <taxon>Ecdysozoa</taxon>
        <taxon>Arthropoda</taxon>
        <taxon>Crustacea</taxon>
        <taxon>Multicrustacea</taxon>
        <taxon>Malacostraca</taxon>
        <taxon>Eumalacostraca</taxon>
        <taxon>Peracarida</taxon>
        <taxon>Amphipoda</taxon>
        <taxon>Senticaudata</taxon>
        <taxon>Talitrida</taxon>
        <taxon>Talitroidea</taxon>
        <taxon>Hyalellidae</taxon>
        <taxon>Hyalella</taxon>
    </lineage>
</organism>
<dbReference type="RefSeq" id="XP_018013325.1">
    <property type="nucleotide sequence ID" value="XM_018157836.2"/>
</dbReference>
<dbReference type="InterPro" id="IPR011032">
    <property type="entry name" value="GroES-like_sf"/>
</dbReference>
<accession>A0A8B7NI61</accession>
<dbReference type="InterPro" id="IPR050700">
    <property type="entry name" value="YIM1/Zinc_Alcohol_DH_Fams"/>
</dbReference>
<comment type="similarity">
    <text evidence="2">Belongs to the zinc-containing alcohol dehydrogenase family. Quinone oxidoreductase subfamily.</text>
</comment>
<evidence type="ECO:0000256" key="2">
    <source>
        <dbReference type="ARBA" id="ARBA00010371"/>
    </source>
</evidence>
<evidence type="ECO:0000256" key="5">
    <source>
        <dbReference type="ARBA" id="ARBA00023128"/>
    </source>
</evidence>
<protein>
    <submittedName>
        <fullName evidence="8">Reticulon-4-interacting protein 1, mitochondrial</fullName>
    </submittedName>
</protein>
<evidence type="ECO:0000313" key="8">
    <source>
        <dbReference type="RefSeq" id="XP_018013325.1"/>
    </source>
</evidence>
<evidence type="ECO:0000256" key="1">
    <source>
        <dbReference type="ARBA" id="ARBA00004173"/>
    </source>
</evidence>
<reference evidence="8" key="1">
    <citation type="submission" date="2025-08" db="UniProtKB">
        <authorList>
            <consortium name="RefSeq"/>
        </authorList>
    </citation>
    <scope>IDENTIFICATION</scope>
    <source>
        <tissue evidence="8">Whole organism</tissue>
    </source>
</reference>
<dbReference type="SUPFAM" id="SSF51735">
    <property type="entry name" value="NAD(P)-binding Rossmann-fold domains"/>
    <property type="match status" value="1"/>
</dbReference>
<evidence type="ECO:0000256" key="4">
    <source>
        <dbReference type="ARBA" id="ARBA00023002"/>
    </source>
</evidence>
<proteinExistence type="inferred from homology"/>
<sequence length="416" mass="44809">MLISKTLMIFKHSCWTNKLFLTILPSNYGSTNSSAFCARYSSNFSTKAERWTRPEKSMLCYATSLAADGVRTTELTEVAVPVIARPSDVLVEVQAASINALDVLMMRGYGHKLLSFMKNMSSFSPNCYAKADTSQELPLIVGRDFCGVVAGLGGGVQGLQLGQRVMGVVEPMHPGCHAQYVLVDQNNVVPAPSHLSAPEVAAVPYCALTAYSAAGRHCSTSGPRGRVLVAGASGGVGLLLVQMLRAWGAHVAGVCSADAFDLLTSLGITELYDYSDPHALRELFADKSFDLVVDGSGCADLPYVDALKRHAGAVYVTLTLPLLPDVDRHGVVLGAAKSGFNLLAKNRESAREGRIVKWGLFRSSRSALQHVADMLQNKQLTPVLDKVFPWGEAKEAYKHMEGGRHRGKTVIHLTND</sequence>
<dbReference type="Proteomes" id="UP000694843">
    <property type="component" value="Unplaced"/>
</dbReference>
<dbReference type="SMART" id="SM00829">
    <property type="entry name" value="PKS_ER"/>
    <property type="match status" value="1"/>
</dbReference>
<dbReference type="Pfam" id="PF08240">
    <property type="entry name" value="ADH_N"/>
    <property type="match status" value="1"/>
</dbReference>
<feature type="domain" description="Enoyl reductase (ER)" evidence="6">
    <location>
        <begin position="69"/>
        <end position="411"/>
    </location>
</feature>
<dbReference type="PANTHER" id="PTHR11695">
    <property type="entry name" value="ALCOHOL DEHYDROGENASE RELATED"/>
    <property type="match status" value="1"/>
</dbReference>
<dbReference type="InterPro" id="IPR013154">
    <property type="entry name" value="ADH-like_N"/>
</dbReference>
<evidence type="ECO:0000256" key="3">
    <source>
        <dbReference type="ARBA" id="ARBA00022946"/>
    </source>
</evidence>
<dbReference type="GeneID" id="108670365"/>
<dbReference type="InterPro" id="IPR020843">
    <property type="entry name" value="ER"/>
</dbReference>
<dbReference type="SUPFAM" id="SSF50129">
    <property type="entry name" value="GroES-like"/>
    <property type="match status" value="1"/>
</dbReference>
<comment type="subcellular location">
    <subcellularLocation>
        <location evidence="1">Mitochondrion</location>
    </subcellularLocation>
</comment>